<organism evidence="2">
    <name type="scientific">Oppiella nova</name>
    <dbReference type="NCBI Taxonomy" id="334625"/>
    <lineage>
        <taxon>Eukaryota</taxon>
        <taxon>Metazoa</taxon>
        <taxon>Ecdysozoa</taxon>
        <taxon>Arthropoda</taxon>
        <taxon>Chelicerata</taxon>
        <taxon>Arachnida</taxon>
        <taxon>Acari</taxon>
        <taxon>Acariformes</taxon>
        <taxon>Sarcoptiformes</taxon>
        <taxon>Oribatida</taxon>
        <taxon>Brachypylina</taxon>
        <taxon>Oppioidea</taxon>
        <taxon>Oppiidae</taxon>
        <taxon>Oppiella</taxon>
    </lineage>
</organism>
<proteinExistence type="predicted"/>
<evidence type="ECO:0000256" key="1">
    <source>
        <dbReference type="SAM" id="Phobius"/>
    </source>
</evidence>
<keyword evidence="1" id="KW-0472">Membrane</keyword>
<dbReference type="EMBL" id="OC929679">
    <property type="protein sequence ID" value="CAD7658372.1"/>
    <property type="molecule type" value="Genomic_DNA"/>
</dbReference>
<dbReference type="OrthoDB" id="205623at2759"/>
<feature type="non-terminal residue" evidence="2">
    <location>
        <position position="1"/>
    </location>
</feature>
<keyword evidence="3" id="KW-1185">Reference proteome</keyword>
<accession>A0A7R9QV65</accession>
<sequence>MYNILCNRMRNSVRISVTTSSRVLSGLKSELDPNVKRIQRLKRLFAFSLFGITLTTALLVKNYKRRQWFELMAKTKRLQGQKFGDLELYEMNGQVMAEPVIKCWNAIQ</sequence>
<reference evidence="2" key="1">
    <citation type="submission" date="2020-11" db="EMBL/GenBank/DDBJ databases">
        <authorList>
            <person name="Tran Van P."/>
        </authorList>
    </citation>
    <scope>NUCLEOTIDE SEQUENCE</scope>
</reference>
<feature type="transmembrane region" description="Helical" evidence="1">
    <location>
        <begin position="44"/>
        <end position="63"/>
    </location>
</feature>
<dbReference type="AlphaFoldDB" id="A0A7R9QV65"/>
<keyword evidence="1" id="KW-1133">Transmembrane helix</keyword>
<name>A0A7R9QV65_9ACAR</name>
<dbReference type="EMBL" id="CAJPVJ010014854">
    <property type="protein sequence ID" value="CAG2175558.1"/>
    <property type="molecule type" value="Genomic_DNA"/>
</dbReference>
<protein>
    <submittedName>
        <fullName evidence="2">Uncharacterized protein</fullName>
    </submittedName>
</protein>
<evidence type="ECO:0000313" key="3">
    <source>
        <dbReference type="Proteomes" id="UP000728032"/>
    </source>
</evidence>
<gene>
    <name evidence="2" type="ORF">ONB1V03_LOCUS14993</name>
</gene>
<keyword evidence="1" id="KW-0812">Transmembrane</keyword>
<dbReference type="Proteomes" id="UP000728032">
    <property type="component" value="Unassembled WGS sequence"/>
</dbReference>
<evidence type="ECO:0000313" key="2">
    <source>
        <dbReference type="EMBL" id="CAD7658372.1"/>
    </source>
</evidence>